<dbReference type="InterPro" id="IPR036291">
    <property type="entry name" value="NAD(P)-bd_dom_sf"/>
</dbReference>
<dbReference type="InterPro" id="IPR020843">
    <property type="entry name" value="ER"/>
</dbReference>
<dbReference type="NCBIfam" id="TIGR02817">
    <property type="entry name" value="adh_fam_1"/>
    <property type="match status" value="1"/>
</dbReference>
<sequence length="336" mass="36192">MKAVGYQASLPINEDQALLDIELPVPVASGQDILVRVEAVSVNPVDTKIRMRAAAEAGQYNVLGFDAAGVVEAVGPDVRLFKPGDKVWYAGAMNRPGSNAQFQLVDERLVAEKPLSLSFEQAAALPLTAITAWELLFDRFGLSKDSTGTLLILGASGGVGSIMIQLAKALTELTVIASASRQETQEWVKELGADFVVNHSQNLQSQLEALEIGPINYIASLNGTGQHLATIAEVIAPQGKFGLIDDADVLDVMPFKRKSVSIHWEFMFTRSLFQTSDMIQQHKILRRVSSLVDSKNIKSTANESLGLINAANLKAAHALLESNKAKGKIVLAGFEE</sequence>
<accession>A0ABV7WP87</accession>
<dbReference type="InterPro" id="IPR013154">
    <property type="entry name" value="ADH-like_N"/>
</dbReference>
<evidence type="ECO:0000256" key="2">
    <source>
        <dbReference type="ARBA" id="ARBA00022857"/>
    </source>
</evidence>
<dbReference type="Proteomes" id="UP001595710">
    <property type="component" value="Unassembled WGS sequence"/>
</dbReference>
<dbReference type="InterPro" id="IPR014182">
    <property type="entry name" value="ADH_Zn_typ-1"/>
</dbReference>
<dbReference type="Gene3D" id="3.40.50.720">
    <property type="entry name" value="NAD(P)-binding Rossmann-like Domain"/>
    <property type="match status" value="1"/>
</dbReference>
<dbReference type="SUPFAM" id="SSF50129">
    <property type="entry name" value="GroES-like"/>
    <property type="match status" value="1"/>
</dbReference>
<organism evidence="5 6">
    <name type="scientific">Reinekea marina</name>
    <dbReference type="NCBI Taxonomy" id="1310421"/>
    <lineage>
        <taxon>Bacteria</taxon>
        <taxon>Pseudomonadati</taxon>
        <taxon>Pseudomonadota</taxon>
        <taxon>Gammaproteobacteria</taxon>
        <taxon>Oceanospirillales</taxon>
        <taxon>Saccharospirillaceae</taxon>
        <taxon>Reinekea</taxon>
    </lineage>
</organism>
<dbReference type="EMBL" id="JBHRYN010000006">
    <property type="protein sequence ID" value="MFC3700747.1"/>
    <property type="molecule type" value="Genomic_DNA"/>
</dbReference>
<evidence type="ECO:0000313" key="5">
    <source>
        <dbReference type="EMBL" id="MFC3700747.1"/>
    </source>
</evidence>
<keyword evidence="2" id="KW-0521">NADP</keyword>
<gene>
    <name evidence="5" type="ORF">ACFOND_03765</name>
</gene>
<feature type="domain" description="Enoyl reductase (ER)" evidence="4">
    <location>
        <begin position="16"/>
        <end position="331"/>
    </location>
</feature>
<name>A0ABV7WP87_9GAMM</name>
<evidence type="ECO:0000256" key="1">
    <source>
        <dbReference type="ARBA" id="ARBA00010371"/>
    </source>
</evidence>
<dbReference type="Pfam" id="PF00107">
    <property type="entry name" value="ADH_zinc_N"/>
    <property type="match status" value="1"/>
</dbReference>
<dbReference type="RefSeq" id="WP_290281063.1">
    <property type="nucleotide sequence ID" value="NZ_JAUFQI010000001.1"/>
</dbReference>
<evidence type="ECO:0000256" key="3">
    <source>
        <dbReference type="RuleBase" id="RU364000"/>
    </source>
</evidence>
<keyword evidence="3" id="KW-0479">Metal-binding</keyword>
<dbReference type="CDD" id="cd08252">
    <property type="entry name" value="AL_MDR"/>
    <property type="match status" value="1"/>
</dbReference>
<keyword evidence="6" id="KW-1185">Reference proteome</keyword>
<dbReference type="InterPro" id="IPR051603">
    <property type="entry name" value="Zinc-ADH_QOR/CCCR"/>
</dbReference>
<dbReference type="InterPro" id="IPR013149">
    <property type="entry name" value="ADH-like_C"/>
</dbReference>
<dbReference type="PANTHER" id="PTHR44154:SF1">
    <property type="entry name" value="QUINONE OXIDOREDUCTASE"/>
    <property type="match status" value="1"/>
</dbReference>
<dbReference type="PANTHER" id="PTHR44154">
    <property type="entry name" value="QUINONE OXIDOREDUCTASE"/>
    <property type="match status" value="1"/>
</dbReference>
<comment type="caution">
    <text evidence="5">The sequence shown here is derived from an EMBL/GenBank/DDBJ whole genome shotgun (WGS) entry which is preliminary data.</text>
</comment>
<dbReference type="Gene3D" id="3.90.180.10">
    <property type="entry name" value="Medium-chain alcohol dehydrogenases, catalytic domain"/>
    <property type="match status" value="1"/>
</dbReference>
<proteinExistence type="inferred from homology"/>
<reference evidence="6" key="1">
    <citation type="journal article" date="2019" name="Int. J. Syst. Evol. Microbiol.">
        <title>The Global Catalogue of Microorganisms (GCM) 10K type strain sequencing project: providing services to taxonomists for standard genome sequencing and annotation.</title>
        <authorList>
            <consortium name="The Broad Institute Genomics Platform"/>
            <consortium name="The Broad Institute Genome Sequencing Center for Infectious Disease"/>
            <person name="Wu L."/>
            <person name="Ma J."/>
        </authorList>
    </citation>
    <scope>NUCLEOTIDE SEQUENCE [LARGE SCALE GENOMIC DNA]</scope>
    <source>
        <strain evidence="6">CECT 8288</strain>
    </source>
</reference>
<evidence type="ECO:0000313" key="6">
    <source>
        <dbReference type="Proteomes" id="UP001595710"/>
    </source>
</evidence>
<comment type="similarity">
    <text evidence="1 3">Belongs to the zinc-containing alcohol dehydrogenase family. Quinone oxidoreductase subfamily.</text>
</comment>
<keyword evidence="3" id="KW-0862">Zinc</keyword>
<keyword evidence="3" id="KW-0560">Oxidoreductase</keyword>
<dbReference type="SMART" id="SM00829">
    <property type="entry name" value="PKS_ER"/>
    <property type="match status" value="1"/>
</dbReference>
<dbReference type="Pfam" id="PF08240">
    <property type="entry name" value="ADH_N"/>
    <property type="match status" value="1"/>
</dbReference>
<dbReference type="InterPro" id="IPR011032">
    <property type="entry name" value="GroES-like_sf"/>
</dbReference>
<evidence type="ECO:0000259" key="4">
    <source>
        <dbReference type="SMART" id="SM00829"/>
    </source>
</evidence>
<protein>
    <recommendedName>
        <fullName evidence="3">Zinc-type alcohol dehydrogenase-like protein</fullName>
    </recommendedName>
</protein>
<dbReference type="SUPFAM" id="SSF51735">
    <property type="entry name" value="NAD(P)-binding Rossmann-fold domains"/>
    <property type="match status" value="1"/>
</dbReference>